<name>A0A381DYP8_9GAMM</name>
<accession>A0A381DYP8</accession>
<comment type="subcellular location">
    <subcellularLocation>
        <location evidence="1">Cell outer membrane</location>
        <topology evidence="1">Multi-pass membrane protein</topology>
    </subcellularLocation>
</comment>
<evidence type="ECO:0000259" key="12">
    <source>
        <dbReference type="Pfam" id="PF13609"/>
    </source>
</evidence>
<feature type="domain" description="Porin" evidence="12">
    <location>
        <begin position="12"/>
        <end position="297"/>
    </location>
</feature>
<keyword evidence="3" id="KW-0813">Transport</keyword>
<organism evidence="13 14">
    <name type="scientific">Cardiobacterium valvarum</name>
    <dbReference type="NCBI Taxonomy" id="194702"/>
    <lineage>
        <taxon>Bacteria</taxon>
        <taxon>Pseudomonadati</taxon>
        <taxon>Pseudomonadota</taxon>
        <taxon>Gammaproteobacteria</taxon>
        <taxon>Cardiobacteriales</taxon>
        <taxon>Cardiobacteriaceae</taxon>
        <taxon>Cardiobacterium</taxon>
    </lineage>
</organism>
<dbReference type="GO" id="GO:0006811">
    <property type="term" value="P:monoatomic ion transport"/>
    <property type="evidence" value="ECO:0007669"/>
    <property type="project" value="UniProtKB-KW"/>
</dbReference>
<evidence type="ECO:0000256" key="6">
    <source>
        <dbReference type="ARBA" id="ARBA00022729"/>
    </source>
</evidence>
<evidence type="ECO:0000256" key="10">
    <source>
        <dbReference type="ARBA" id="ARBA00023237"/>
    </source>
</evidence>
<dbReference type="Gene3D" id="2.40.160.10">
    <property type="entry name" value="Porin"/>
    <property type="match status" value="1"/>
</dbReference>
<dbReference type="GO" id="GO:0046930">
    <property type="term" value="C:pore complex"/>
    <property type="evidence" value="ECO:0007669"/>
    <property type="project" value="UniProtKB-KW"/>
</dbReference>
<keyword evidence="9" id="KW-0472">Membrane</keyword>
<feature type="chain" id="PRO_5016929353" evidence="11">
    <location>
        <begin position="19"/>
        <end position="322"/>
    </location>
</feature>
<evidence type="ECO:0000256" key="1">
    <source>
        <dbReference type="ARBA" id="ARBA00004571"/>
    </source>
</evidence>
<evidence type="ECO:0000256" key="3">
    <source>
        <dbReference type="ARBA" id="ARBA00022448"/>
    </source>
</evidence>
<dbReference type="EMBL" id="UFUW01000001">
    <property type="protein sequence ID" value="SUX18416.1"/>
    <property type="molecule type" value="Genomic_DNA"/>
</dbReference>
<keyword evidence="7" id="KW-0406">Ion transport</keyword>
<keyword evidence="4" id="KW-1134">Transmembrane beta strand</keyword>
<keyword evidence="8" id="KW-0626">Porin</keyword>
<dbReference type="InterPro" id="IPR023614">
    <property type="entry name" value="Porin_dom_sf"/>
</dbReference>
<evidence type="ECO:0000256" key="4">
    <source>
        <dbReference type="ARBA" id="ARBA00022452"/>
    </source>
</evidence>
<keyword evidence="5" id="KW-0812">Transmembrane</keyword>
<protein>
    <submittedName>
        <fullName evidence="13">Porin</fullName>
    </submittedName>
</protein>
<dbReference type="OrthoDB" id="8957883at2"/>
<evidence type="ECO:0000256" key="5">
    <source>
        <dbReference type="ARBA" id="ARBA00022692"/>
    </source>
</evidence>
<dbReference type="Pfam" id="PF13609">
    <property type="entry name" value="Porin_4"/>
    <property type="match status" value="1"/>
</dbReference>
<reference evidence="13 14" key="1">
    <citation type="submission" date="2018-06" db="EMBL/GenBank/DDBJ databases">
        <authorList>
            <consortium name="Pathogen Informatics"/>
            <person name="Doyle S."/>
        </authorList>
    </citation>
    <scope>NUCLEOTIDE SEQUENCE [LARGE SCALE GENOMIC DNA]</scope>
    <source>
        <strain evidence="13 14">NCTC13294</strain>
    </source>
</reference>
<evidence type="ECO:0000256" key="11">
    <source>
        <dbReference type="SAM" id="SignalP"/>
    </source>
</evidence>
<dbReference type="GO" id="GO:0015288">
    <property type="term" value="F:porin activity"/>
    <property type="evidence" value="ECO:0007669"/>
    <property type="project" value="UniProtKB-KW"/>
</dbReference>
<dbReference type="AlphaFoldDB" id="A0A381DYP8"/>
<evidence type="ECO:0000313" key="14">
    <source>
        <dbReference type="Proteomes" id="UP000254572"/>
    </source>
</evidence>
<dbReference type="RefSeq" id="WP_115610586.1">
    <property type="nucleotide sequence ID" value="NZ_JBHLZC010000001.1"/>
</dbReference>
<keyword evidence="14" id="KW-1185">Reference proteome</keyword>
<dbReference type="Proteomes" id="UP000254572">
    <property type="component" value="Unassembled WGS sequence"/>
</dbReference>
<dbReference type="InterPro" id="IPR033900">
    <property type="entry name" value="Gram_neg_porin_domain"/>
</dbReference>
<dbReference type="InterPro" id="IPR050298">
    <property type="entry name" value="Gram-neg_bact_OMP"/>
</dbReference>
<evidence type="ECO:0000256" key="2">
    <source>
        <dbReference type="ARBA" id="ARBA00011233"/>
    </source>
</evidence>
<comment type="subunit">
    <text evidence="2">Homotrimer.</text>
</comment>
<keyword evidence="6 11" id="KW-0732">Signal</keyword>
<evidence type="ECO:0000256" key="9">
    <source>
        <dbReference type="ARBA" id="ARBA00023136"/>
    </source>
</evidence>
<dbReference type="CDD" id="cd00342">
    <property type="entry name" value="gram_neg_porins"/>
    <property type="match status" value="1"/>
</dbReference>
<sequence>MGKYIGLAVSLVPVLAIAADSDRLLDSASNTTLYGSIEQGIKVGDLNKDDKTRAEYLSDHVRLGIRGEEALNNGLQAFFNFHFSHEEKDGSSGLNGVREAHVGLKGSFGKLTLGRQKTSWKTTVGKAVFDELTPGIERMSKMIRYDLDNIAGSGFHISLDGVLDGSHEVIANGKTRAFNAYDAAAGYQGRNFYVGVGYQRTSVDAIETKLGGKTNELIGASVSYTPYENKDREQSLTLALDYHHHASFGEYFAASADYAFGRQKVRAGWEMLDYDKQKDLSLYHLGYRYYFSPRTYSELKGFYRKHGSDDGYVTKLMLHHDF</sequence>
<dbReference type="PRINTS" id="PR00184">
    <property type="entry name" value="NEISSPPORIN"/>
</dbReference>
<keyword evidence="10" id="KW-0998">Cell outer membrane</keyword>
<dbReference type="SUPFAM" id="SSF56935">
    <property type="entry name" value="Porins"/>
    <property type="match status" value="1"/>
</dbReference>
<evidence type="ECO:0000256" key="8">
    <source>
        <dbReference type="ARBA" id="ARBA00023114"/>
    </source>
</evidence>
<dbReference type="PANTHER" id="PTHR34501:SF9">
    <property type="entry name" value="MAJOR OUTER MEMBRANE PROTEIN P.IA"/>
    <property type="match status" value="1"/>
</dbReference>
<evidence type="ECO:0000313" key="13">
    <source>
        <dbReference type="EMBL" id="SUX18416.1"/>
    </source>
</evidence>
<evidence type="ECO:0000256" key="7">
    <source>
        <dbReference type="ARBA" id="ARBA00023065"/>
    </source>
</evidence>
<gene>
    <name evidence="13" type="primary">porB_1</name>
    <name evidence="13" type="ORF">NCTC13294_00266</name>
</gene>
<feature type="signal peptide" evidence="11">
    <location>
        <begin position="1"/>
        <end position="18"/>
    </location>
</feature>
<proteinExistence type="predicted"/>
<dbReference type="InterPro" id="IPR002299">
    <property type="entry name" value="Porin_Neis"/>
</dbReference>
<dbReference type="PANTHER" id="PTHR34501">
    <property type="entry name" value="PROTEIN YDDL-RELATED"/>
    <property type="match status" value="1"/>
</dbReference>
<dbReference type="GO" id="GO:0009279">
    <property type="term" value="C:cell outer membrane"/>
    <property type="evidence" value="ECO:0007669"/>
    <property type="project" value="UniProtKB-SubCell"/>
</dbReference>